<dbReference type="Pfam" id="PF04434">
    <property type="entry name" value="SWIM"/>
    <property type="match status" value="1"/>
</dbReference>
<dbReference type="GO" id="GO:0008270">
    <property type="term" value="F:zinc ion binding"/>
    <property type="evidence" value="ECO:0007669"/>
    <property type="project" value="UniProtKB-KW"/>
</dbReference>
<feature type="region of interest" description="Disordered" evidence="2">
    <location>
        <begin position="286"/>
        <end position="376"/>
    </location>
</feature>
<dbReference type="PANTHER" id="PTHR47718:SF13">
    <property type="entry name" value="OS09G0290500 PROTEIN"/>
    <property type="match status" value="1"/>
</dbReference>
<reference evidence="4" key="1">
    <citation type="submission" date="2023-07" db="EMBL/GenBank/DDBJ databases">
        <title>A chromosome-level genome assembly of Lolium multiflorum.</title>
        <authorList>
            <person name="Chen Y."/>
            <person name="Copetti D."/>
            <person name="Kolliker R."/>
            <person name="Studer B."/>
        </authorList>
    </citation>
    <scope>NUCLEOTIDE SEQUENCE</scope>
    <source>
        <strain evidence="4">02402/16</strain>
        <tissue evidence="4">Leaf</tissue>
    </source>
</reference>
<keyword evidence="1" id="KW-0862">Zinc</keyword>
<feature type="region of interest" description="Disordered" evidence="2">
    <location>
        <begin position="496"/>
        <end position="521"/>
    </location>
</feature>
<evidence type="ECO:0000256" key="1">
    <source>
        <dbReference type="PROSITE-ProRule" id="PRU00325"/>
    </source>
</evidence>
<keyword evidence="1" id="KW-0863">Zinc-finger</keyword>
<evidence type="ECO:0000256" key="2">
    <source>
        <dbReference type="SAM" id="MobiDB-lite"/>
    </source>
</evidence>
<feature type="region of interest" description="Disordered" evidence="2">
    <location>
        <begin position="1155"/>
        <end position="1205"/>
    </location>
</feature>
<dbReference type="Pfam" id="PF10551">
    <property type="entry name" value="MULE"/>
    <property type="match status" value="1"/>
</dbReference>
<dbReference type="InterPro" id="IPR013103">
    <property type="entry name" value="RVT_2"/>
</dbReference>
<dbReference type="PANTHER" id="PTHR47718">
    <property type="entry name" value="OS01G0519700 PROTEIN"/>
    <property type="match status" value="1"/>
</dbReference>
<gene>
    <name evidence="4" type="ORF">QYE76_038750</name>
</gene>
<accession>A0AAD8T9R2</accession>
<protein>
    <recommendedName>
        <fullName evidence="3">SWIM-type domain-containing protein</fullName>
    </recommendedName>
</protein>
<dbReference type="Pfam" id="PF07727">
    <property type="entry name" value="RVT_2"/>
    <property type="match status" value="1"/>
</dbReference>
<feature type="compositionally biased region" description="Basic and acidic residues" evidence="2">
    <location>
        <begin position="288"/>
        <end position="302"/>
    </location>
</feature>
<evidence type="ECO:0000259" key="3">
    <source>
        <dbReference type="PROSITE" id="PS50966"/>
    </source>
</evidence>
<evidence type="ECO:0000313" key="4">
    <source>
        <dbReference type="EMBL" id="KAK1677902.1"/>
    </source>
</evidence>
<dbReference type="AlphaFoldDB" id="A0AAD8T9R2"/>
<dbReference type="Pfam" id="PF03101">
    <property type="entry name" value="FAR1"/>
    <property type="match status" value="1"/>
</dbReference>
<dbReference type="CDD" id="cd09272">
    <property type="entry name" value="RNase_HI_RT_Ty1"/>
    <property type="match status" value="1"/>
</dbReference>
<feature type="compositionally biased region" description="Basic and acidic residues" evidence="2">
    <location>
        <begin position="352"/>
        <end position="369"/>
    </location>
</feature>
<feature type="compositionally biased region" description="Polar residues" evidence="2">
    <location>
        <begin position="1159"/>
        <end position="1170"/>
    </location>
</feature>
<sequence>MYLPPHRQQRKLMIMIMKLRTRKLLNLATRERATPDWYDPCLNVMIVDNNDEDPATYEEAMMSPDSNKWQEAMKSEMGSMYDNKVWTLVDLPDSRKAVENKWIFKRKTDADGNITVYKARLVAKGFRQIQGIDYDETFSPVAKLKSVRILLAIAAFFDYEIWQMDVKTAFLNGDIEEELYMVQPKGFVDPKNADKLGKLEAVHGGEVFNRIRVHSGFRGFIEAVWMKRFIVELGVVPSALDPLIIYRDNMGAIANAQEPRSHKRLKHIKLHYHSIREYIEDGEGLEGSVHREGDGREDDVGAARRSARRRGVWARSDVEAGGGSGDEESGARSDVEAGSGSCDEEAVQGRTWRREVDPATRRLGKDRTRVVPAATGGVRAMDVSDLSASSMEYESGNTDEEEFNISSANYNAPREDEQSLGDDDVDESMDADGVDVEDDNVEQEEDVDTDNIQSDVVEEATDDERLDCGFVDEVLVGDNSSYDYYGDSDLETIEEPVRRRHVKSVGKKKNGSEDEDESDTEDKRKFYWEVMEKTFVSEAAAYTFYNGYARQEGFSVRKFKFKETKGANKIVRRRRFVCSREGKRNSKFLTMDNRTRRLRPLSRCNCKAELDVKLDRGSGVWRVAKFVYKHSHKCAEPSESPFLWSHRRIKDFQKAEILALAAAGVRKHVIMDTFLSKYGRYTTVGFTRKDLYNMCCREKRKLLAGGDASSAIAMMENRRKKFADFFFEYDVDSKGRLKSLFWCDAQSRQDYNDYGDVLVFDSTYKMNRYGMPFVPFVGINNHRRTTVFACAILSDEKESTYVWLLKTFLKAMLQQKPKSIITDADSAMIRAIRSVFPEQSHRICSWHIEKNMARHLSFKSLSEFRALLYYTTTPDIFEERWHAFIQKWQTEKTQTWLKRMYKKRRLWAAAYLSEGFWLGMKSNQRSESLNSCLHLHLDYGMTLVDLILHYENAIVRIRETEAKDDCISSQTSPVPVTNLRRIERAAAKVFTPANFYILQQEIYKIEGIEVIDQYKGTEGEMQFVVAWKKRKHAKFYVDYKPANSDKLVECSCRRMIRRGLPCKHILHVLDVLDLDEIPGCLVLLRFSKQARGGLPARRTSDLHDWGFPVAEERQRFTELNVLQAEALQVAYKDPLLFERTKAFYADIISNKMEYDNVPNRPTNSLNTNVNELGDPAQVAPRGAPKKRKRRDDGQGPVTMNGRPLSYDERGRGIRCTRCKKAGHTKRSLKCDLNPRHVAHMLGGQDDE</sequence>
<feature type="region of interest" description="Disordered" evidence="2">
    <location>
        <begin position="389"/>
        <end position="448"/>
    </location>
</feature>
<name>A0AAD8T9R2_LOLMU</name>
<dbReference type="InterPro" id="IPR018289">
    <property type="entry name" value="MULE_transposase_dom"/>
</dbReference>
<evidence type="ECO:0000313" key="5">
    <source>
        <dbReference type="Proteomes" id="UP001231189"/>
    </source>
</evidence>
<feature type="compositionally biased region" description="Basic residues" evidence="2">
    <location>
        <begin position="498"/>
        <end position="509"/>
    </location>
</feature>
<feature type="compositionally biased region" description="Acidic residues" evidence="2">
    <location>
        <begin position="418"/>
        <end position="448"/>
    </location>
</feature>
<comment type="caution">
    <text evidence="4">The sequence shown here is derived from an EMBL/GenBank/DDBJ whole genome shotgun (WGS) entry which is preliminary data.</text>
</comment>
<keyword evidence="5" id="KW-1185">Reference proteome</keyword>
<feature type="domain" description="SWIM-type" evidence="3">
    <location>
        <begin position="1035"/>
        <end position="1073"/>
    </location>
</feature>
<dbReference type="Proteomes" id="UP001231189">
    <property type="component" value="Unassembled WGS sequence"/>
</dbReference>
<organism evidence="4 5">
    <name type="scientific">Lolium multiflorum</name>
    <name type="common">Italian ryegrass</name>
    <name type="synonym">Lolium perenne subsp. multiflorum</name>
    <dbReference type="NCBI Taxonomy" id="4521"/>
    <lineage>
        <taxon>Eukaryota</taxon>
        <taxon>Viridiplantae</taxon>
        <taxon>Streptophyta</taxon>
        <taxon>Embryophyta</taxon>
        <taxon>Tracheophyta</taxon>
        <taxon>Spermatophyta</taxon>
        <taxon>Magnoliopsida</taxon>
        <taxon>Liliopsida</taxon>
        <taxon>Poales</taxon>
        <taxon>Poaceae</taxon>
        <taxon>BOP clade</taxon>
        <taxon>Pooideae</taxon>
        <taxon>Poodae</taxon>
        <taxon>Poeae</taxon>
        <taxon>Poeae Chloroplast Group 2 (Poeae type)</taxon>
        <taxon>Loliodinae</taxon>
        <taxon>Loliinae</taxon>
        <taxon>Lolium</taxon>
    </lineage>
</organism>
<dbReference type="EMBL" id="JAUUTY010000002">
    <property type="protein sequence ID" value="KAK1677902.1"/>
    <property type="molecule type" value="Genomic_DNA"/>
</dbReference>
<keyword evidence="1" id="KW-0479">Metal-binding</keyword>
<dbReference type="PROSITE" id="PS50966">
    <property type="entry name" value="ZF_SWIM"/>
    <property type="match status" value="1"/>
</dbReference>
<dbReference type="InterPro" id="IPR007527">
    <property type="entry name" value="Znf_SWIM"/>
</dbReference>
<proteinExistence type="predicted"/>
<dbReference type="InterPro" id="IPR004330">
    <property type="entry name" value="FAR1_DNA_bnd_dom"/>
</dbReference>